<reference evidence="1" key="1">
    <citation type="journal article" date="2014" name="Int. J. Syst. Evol. Microbiol.">
        <title>Complete genome sequence of Corynebacterium casei LMG S-19264T (=DSM 44701T), isolated from a smear-ripened cheese.</title>
        <authorList>
            <consortium name="US DOE Joint Genome Institute (JGI-PGF)"/>
            <person name="Walter F."/>
            <person name="Albersmeier A."/>
            <person name="Kalinowski J."/>
            <person name="Ruckert C."/>
        </authorList>
    </citation>
    <scope>NUCLEOTIDE SEQUENCE</scope>
    <source>
        <strain evidence="1">JCM 4346</strain>
    </source>
</reference>
<organism evidence="1 2">
    <name type="scientific">Streptomyces aurantiogriseus</name>
    <dbReference type="NCBI Taxonomy" id="66870"/>
    <lineage>
        <taxon>Bacteria</taxon>
        <taxon>Bacillati</taxon>
        <taxon>Actinomycetota</taxon>
        <taxon>Actinomycetes</taxon>
        <taxon>Kitasatosporales</taxon>
        <taxon>Streptomycetaceae</taxon>
        <taxon>Streptomyces</taxon>
    </lineage>
</organism>
<keyword evidence="2" id="KW-1185">Reference proteome</keyword>
<accession>A0A918FJM7</accession>
<proteinExistence type="predicted"/>
<dbReference type="EMBL" id="BMSX01000020">
    <property type="protein sequence ID" value="GGR42638.1"/>
    <property type="molecule type" value="Genomic_DNA"/>
</dbReference>
<reference evidence="1" key="2">
    <citation type="submission" date="2020-09" db="EMBL/GenBank/DDBJ databases">
        <authorList>
            <person name="Sun Q."/>
            <person name="Ohkuma M."/>
        </authorList>
    </citation>
    <scope>NUCLEOTIDE SEQUENCE</scope>
    <source>
        <strain evidence="1">JCM 4346</strain>
    </source>
</reference>
<comment type="caution">
    <text evidence="1">The sequence shown here is derived from an EMBL/GenBank/DDBJ whole genome shotgun (WGS) entry which is preliminary data.</text>
</comment>
<gene>
    <name evidence="1" type="ORF">GCM10010251_69360</name>
</gene>
<protein>
    <recommendedName>
        <fullName evidence="3">SMI1/KNR4 family protein</fullName>
    </recommendedName>
</protein>
<dbReference type="AlphaFoldDB" id="A0A918FJM7"/>
<evidence type="ECO:0000313" key="2">
    <source>
        <dbReference type="Proteomes" id="UP000658320"/>
    </source>
</evidence>
<evidence type="ECO:0000313" key="1">
    <source>
        <dbReference type="EMBL" id="GGR42638.1"/>
    </source>
</evidence>
<dbReference type="Proteomes" id="UP000658320">
    <property type="component" value="Unassembled WGS sequence"/>
</dbReference>
<evidence type="ECO:0008006" key="3">
    <source>
        <dbReference type="Google" id="ProtNLM"/>
    </source>
</evidence>
<sequence length="182" mass="19745">MSTLGLLTRLCPPPSTTHVRPGSAAGAEPAEGGVVIPPSHAAMLELYGPGCFNDFLWINEDGGPTAWLDIQACSREASEMLSRKKITDIRSVLAGFGAVPADVIQWGSTDNADSLFWIPAGAPDKWPTLIVEAGQLRLQLIEKPSPEVVLGLLDGTLHCPFFPPEFREPVPTFQRWQGEREE</sequence>
<name>A0A918FJM7_9ACTN</name>